<evidence type="ECO:0008006" key="4">
    <source>
        <dbReference type="Google" id="ProtNLM"/>
    </source>
</evidence>
<dbReference type="STRING" id="659014.SAMN04487996_113216"/>
<dbReference type="InterPro" id="IPR037923">
    <property type="entry name" value="HTH-like"/>
</dbReference>
<evidence type="ECO:0000256" key="1">
    <source>
        <dbReference type="ARBA" id="ARBA00023125"/>
    </source>
</evidence>
<organism evidence="2 3">
    <name type="scientific">Dyadobacter soli</name>
    <dbReference type="NCBI Taxonomy" id="659014"/>
    <lineage>
        <taxon>Bacteria</taxon>
        <taxon>Pseudomonadati</taxon>
        <taxon>Bacteroidota</taxon>
        <taxon>Cytophagia</taxon>
        <taxon>Cytophagales</taxon>
        <taxon>Spirosomataceae</taxon>
        <taxon>Dyadobacter</taxon>
    </lineage>
</organism>
<keyword evidence="3" id="KW-1185">Reference proteome</keyword>
<accession>A0A1G7Q2C8</accession>
<proteinExistence type="predicted"/>
<dbReference type="GO" id="GO:0003677">
    <property type="term" value="F:DNA binding"/>
    <property type="evidence" value="ECO:0007669"/>
    <property type="project" value="UniProtKB-KW"/>
</dbReference>
<evidence type="ECO:0000313" key="2">
    <source>
        <dbReference type="EMBL" id="SDF92747.1"/>
    </source>
</evidence>
<name>A0A1G7Q2C8_9BACT</name>
<dbReference type="Proteomes" id="UP000198748">
    <property type="component" value="Unassembled WGS sequence"/>
</dbReference>
<dbReference type="SUPFAM" id="SSF51215">
    <property type="entry name" value="Regulatory protein AraC"/>
    <property type="match status" value="1"/>
</dbReference>
<protein>
    <recommendedName>
        <fullName evidence="4">AraC-like ligand binding domain-containing protein</fullName>
    </recommendedName>
</protein>
<dbReference type="EMBL" id="FNAN01000013">
    <property type="protein sequence ID" value="SDF92747.1"/>
    <property type="molecule type" value="Genomic_DNA"/>
</dbReference>
<reference evidence="3" key="1">
    <citation type="submission" date="2016-10" db="EMBL/GenBank/DDBJ databases">
        <authorList>
            <person name="Varghese N."/>
            <person name="Submissions S."/>
        </authorList>
    </citation>
    <scope>NUCLEOTIDE SEQUENCE [LARGE SCALE GENOMIC DNA]</scope>
    <source>
        <strain evidence="3">DSM 25329</strain>
    </source>
</reference>
<dbReference type="AlphaFoldDB" id="A0A1G7Q2C8"/>
<sequence>MVRQKSTIPYYTDINTFLASIPSPGRTINPLFYCLRLKKLERPAEIYKPPFKRSFYFFALFVNSGNAQINYGDKTVTNPEAYLVFHSPDLVYSFSHDETLEGYVIYFKSECFSFFKPDLHEEFPFFNRLYTNLFKLDQASFQTLAPHFEDVVASYERSGAESHMEARARLLALFYYMKVFAAERKKITRFATPQCRLPWN</sequence>
<gene>
    <name evidence="2" type="ORF">SAMN04487996_113216</name>
</gene>
<evidence type="ECO:0000313" key="3">
    <source>
        <dbReference type="Proteomes" id="UP000198748"/>
    </source>
</evidence>
<keyword evidence="1" id="KW-0238">DNA-binding</keyword>